<dbReference type="PIRSF" id="PIRSF004311">
    <property type="entry name" value="Helix_destablz_SSB_T7"/>
    <property type="match status" value="1"/>
</dbReference>
<dbReference type="EMBL" id="KR153873">
    <property type="protein sequence ID" value="AKG94493.1"/>
    <property type="molecule type" value="Genomic_DNA"/>
</dbReference>
<evidence type="ECO:0000313" key="3">
    <source>
        <dbReference type="EMBL" id="AKG94493.1"/>
    </source>
</evidence>
<dbReference type="InterPro" id="IPR049476">
    <property type="entry name" value="SBB_BPT7"/>
</dbReference>
<dbReference type="KEGG" id="vg:26520542"/>
<dbReference type="InterPro" id="IPR016411">
    <property type="entry name" value="SSB_T7"/>
</dbReference>
<sequence length="217" mass="23240">MADKPTVIVTPQATVFGWVNILKPDTKYNAAGDYKIKVRIPKDTKGLAAQLEKIEEAREKAKAAWLKEPKNKGKRLKEADLPFYEDDEGNIVMSFKSVASWTDAKSGETRYRQIPVFGGAGRIDPKQVPQFGEGSIVRVAYTISAFANAAVGAGASLRIDSVKLIEVKQFSGGGAANHFGDDEEGYVPESGGDDSDPYGNDDTGSDAGGSAGDNDEF</sequence>
<organism evidence="3 4">
    <name type="scientific">Delftia phage IME-DE1</name>
    <dbReference type="NCBI Taxonomy" id="1647385"/>
    <lineage>
        <taxon>Viruses</taxon>
        <taxon>Duplodnaviria</taxon>
        <taxon>Heunggongvirae</taxon>
        <taxon>Uroviricota</taxon>
        <taxon>Caudoviricetes</taxon>
        <taxon>Autographivirales</taxon>
        <taxon>Autotranscriptaviridae</taxon>
        <taxon>Piedvirus</taxon>
        <taxon>Piedvirus IMEDE1</taxon>
    </lineage>
</organism>
<dbReference type="Pfam" id="PF21265">
    <property type="entry name" value="SBB_T7"/>
    <property type="match status" value="1"/>
</dbReference>
<dbReference type="Gene3D" id="2.40.50.140">
    <property type="entry name" value="Nucleic acid-binding proteins"/>
    <property type="match status" value="1"/>
</dbReference>
<dbReference type="SUPFAM" id="SSF50249">
    <property type="entry name" value="Nucleic acid-binding proteins"/>
    <property type="match status" value="1"/>
</dbReference>
<dbReference type="OrthoDB" id="10173at10239"/>
<dbReference type="GeneID" id="26520542"/>
<protein>
    <submittedName>
        <fullName evidence="3">SsDNA-binding protein</fullName>
    </submittedName>
</protein>
<accession>A0A0F7INH5</accession>
<keyword evidence="4" id="KW-1185">Reference proteome</keyword>
<dbReference type="GO" id="GO:0003677">
    <property type="term" value="F:DNA binding"/>
    <property type="evidence" value="ECO:0007669"/>
    <property type="project" value="UniProtKB-KW"/>
</dbReference>
<evidence type="ECO:0000259" key="2">
    <source>
        <dbReference type="Pfam" id="PF21265"/>
    </source>
</evidence>
<evidence type="ECO:0000313" key="4">
    <source>
        <dbReference type="Proteomes" id="UP000201918"/>
    </source>
</evidence>
<dbReference type="InterPro" id="IPR012340">
    <property type="entry name" value="NA-bd_OB-fold"/>
</dbReference>
<keyword evidence="3" id="KW-0238">DNA-binding</keyword>
<dbReference type="Proteomes" id="UP000201918">
    <property type="component" value="Segment"/>
</dbReference>
<evidence type="ECO:0000256" key="1">
    <source>
        <dbReference type="SAM" id="MobiDB-lite"/>
    </source>
</evidence>
<reference evidence="3 4" key="1">
    <citation type="submission" date="2015-04" db="EMBL/GenBank/DDBJ databases">
        <title>Isolation and genomic analysis of Delftia bacteriophage IME-DE1.</title>
        <authorList>
            <person name="Kang H."/>
        </authorList>
    </citation>
    <scope>NUCLEOTIDE SEQUENCE [LARGE SCALE GENOMIC DNA]</scope>
</reference>
<proteinExistence type="predicted"/>
<feature type="region of interest" description="Disordered" evidence="1">
    <location>
        <begin position="172"/>
        <end position="217"/>
    </location>
</feature>
<name>A0A0F7INH5_9CAUD</name>
<feature type="domain" description="Single-stranded DNA-binding protein BPT7" evidence="2">
    <location>
        <begin position="19"/>
        <end position="166"/>
    </location>
</feature>
<dbReference type="RefSeq" id="YP_009191813.1">
    <property type="nucleotide sequence ID" value="NC_028702.1"/>
</dbReference>
<feature type="compositionally biased region" description="Acidic residues" evidence="1">
    <location>
        <begin position="181"/>
        <end position="196"/>
    </location>
</feature>